<dbReference type="Gene3D" id="2.30.40.10">
    <property type="entry name" value="Urease, subunit C, domain 1"/>
    <property type="match status" value="1"/>
</dbReference>
<dbReference type="SUPFAM" id="SSF51338">
    <property type="entry name" value="Composite domain of metallo-dependent hydrolases"/>
    <property type="match status" value="2"/>
</dbReference>
<dbReference type="PANTHER" id="PTHR43135:SF3">
    <property type="entry name" value="ALPHA-D-RIBOSE 1-METHYLPHOSPHONATE 5-TRIPHOSPHATE DIPHOSPHATASE"/>
    <property type="match status" value="1"/>
</dbReference>
<dbReference type="SUPFAM" id="SSF51556">
    <property type="entry name" value="Metallo-dependent hydrolases"/>
    <property type="match status" value="1"/>
</dbReference>
<evidence type="ECO:0000313" key="3">
    <source>
        <dbReference type="Proteomes" id="UP000219338"/>
    </source>
</evidence>
<dbReference type="InterPro" id="IPR057744">
    <property type="entry name" value="OTAase-like"/>
</dbReference>
<proteinExistence type="predicted"/>
<feature type="domain" description="Amidohydrolase-related" evidence="1">
    <location>
        <begin position="63"/>
        <end position="395"/>
    </location>
</feature>
<gene>
    <name evidence="2" type="ORF">ARMOST_00504</name>
</gene>
<evidence type="ECO:0000259" key="1">
    <source>
        <dbReference type="Pfam" id="PF01979"/>
    </source>
</evidence>
<dbReference type="PANTHER" id="PTHR43135">
    <property type="entry name" value="ALPHA-D-RIBOSE 1-METHYLPHOSPHONATE 5-TRIPHOSPHATE DIPHOSPHATASE"/>
    <property type="match status" value="1"/>
</dbReference>
<dbReference type="EMBL" id="FUEG01000001">
    <property type="protein sequence ID" value="SJK97253.1"/>
    <property type="molecule type" value="Genomic_DNA"/>
</dbReference>
<dbReference type="OrthoDB" id="194468at2759"/>
<dbReference type="STRING" id="47428.A0A284QLC3"/>
<protein>
    <recommendedName>
        <fullName evidence="1">Amidohydrolase-related domain-containing protein</fullName>
    </recommendedName>
</protein>
<dbReference type="Proteomes" id="UP000219338">
    <property type="component" value="Unassembled WGS sequence"/>
</dbReference>
<dbReference type="InterPro" id="IPR011059">
    <property type="entry name" value="Metal-dep_hydrolase_composite"/>
</dbReference>
<keyword evidence="3" id="KW-1185">Reference proteome</keyword>
<name>A0A284QLC3_ARMOS</name>
<dbReference type="Pfam" id="PF01979">
    <property type="entry name" value="Amidohydro_1"/>
    <property type="match status" value="1"/>
</dbReference>
<dbReference type="InterPro" id="IPR051781">
    <property type="entry name" value="Metallo-dep_Hydrolase"/>
</dbReference>
<dbReference type="Gene3D" id="3.20.20.140">
    <property type="entry name" value="Metal-dependent hydrolases"/>
    <property type="match status" value="1"/>
</dbReference>
<accession>A0A284QLC3</accession>
<dbReference type="InterPro" id="IPR032466">
    <property type="entry name" value="Metal_Hydrolase"/>
</dbReference>
<dbReference type="InterPro" id="IPR006680">
    <property type="entry name" value="Amidohydro-rel"/>
</dbReference>
<dbReference type="CDD" id="cd01299">
    <property type="entry name" value="Met_dep_hydrolase_A"/>
    <property type="match status" value="1"/>
</dbReference>
<evidence type="ECO:0000313" key="2">
    <source>
        <dbReference type="EMBL" id="SJK97253.1"/>
    </source>
</evidence>
<reference evidence="3" key="1">
    <citation type="journal article" date="2017" name="Nat. Ecol. Evol.">
        <title>Genome expansion and lineage-specific genetic innovations in the forest pathogenic fungi Armillaria.</title>
        <authorList>
            <person name="Sipos G."/>
            <person name="Prasanna A.N."/>
            <person name="Walter M.C."/>
            <person name="O'Connor E."/>
            <person name="Balint B."/>
            <person name="Krizsan K."/>
            <person name="Kiss B."/>
            <person name="Hess J."/>
            <person name="Varga T."/>
            <person name="Slot J."/>
            <person name="Riley R."/>
            <person name="Boka B."/>
            <person name="Rigling D."/>
            <person name="Barry K."/>
            <person name="Lee J."/>
            <person name="Mihaltcheva S."/>
            <person name="LaButti K."/>
            <person name="Lipzen A."/>
            <person name="Waldron R."/>
            <person name="Moloney N.M."/>
            <person name="Sperisen C."/>
            <person name="Kredics L."/>
            <person name="Vagvoelgyi C."/>
            <person name="Patrignani A."/>
            <person name="Fitzpatrick D."/>
            <person name="Nagy I."/>
            <person name="Doyle S."/>
            <person name="Anderson J.B."/>
            <person name="Grigoriev I.V."/>
            <person name="Gueldener U."/>
            <person name="Muensterkoetter M."/>
            <person name="Nagy L.G."/>
        </authorList>
    </citation>
    <scope>NUCLEOTIDE SEQUENCE [LARGE SCALE GENOMIC DNA]</scope>
    <source>
        <strain evidence="3">C18/9</strain>
    </source>
</reference>
<dbReference type="AlphaFoldDB" id="A0A284QLC3"/>
<dbReference type="OMA" id="LMCANAP"/>
<dbReference type="GO" id="GO:0016810">
    <property type="term" value="F:hydrolase activity, acting on carbon-nitrogen (but not peptide) bonds"/>
    <property type="evidence" value="ECO:0007669"/>
    <property type="project" value="InterPro"/>
</dbReference>
<organism evidence="2 3">
    <name type="scientific">Armillaria ostoyae</name>
    <name type="common">Armillaria root rot fungus</name>
    <dbReference type="NCBI Taxonomy" id="47428"/>
    <lineage>
        <taxon>Eukaryota</taxon>
        <taxon>Fungi</taxon>
        <taxon>Dikarya</taxon>
        <taxon>Basidiomycota</taxon>
        <taxon>Agaricomycotina</taxon>
        <taxon>Agaricomycetes</taxon>
        <taxon>Agaricomycetidae</taxon>
        <taxon>Agaricales</taxon>
        <taxon>Marasmiineae</taxon>
        <taxon>Physalacriaceae</taxon>
        <taxon>Armillaria</taxon>
    </lineage>
</organism>
<sequence>MTINTQNRAYRASLLVTSSSADLISDGGILVLGDTIVASGPWSTTIVPLLTPTTTATDLGAVTLVPGFFDCHVHVSFDPMCMKMNSSRAELSDTQTKEREAKELMERNALRLLDAGVTTARDLASHGMGVMEMKGQIDRGEIMGPRLMCANAPITVFGGHCNAMGGEAEGVEGVTKMTQRRLDEGTEVIKVMSTGGFMTAGSHPSEARYSVEELKAIADTAHANGVRVTTHAMGGEGIRRAVVAGFDSIEHCSWSTRTGTEFDEEVAQLIVDKGVYVCPTMNTACLAGENYFLPWDHRAAIVANLASLRALNAKIIMGTDNGIGNCPFERYADGLTALADAGYTPRELLAACTDVAAEACGLSEVTGKLLPGFAADVVAVEGNPLESIEAFAKPRFVLARGKEHKLTPIPPLPADHTEKIGEFMAMLRKGAGFKD</sequence>